<protein>
    <submittedName>
        <fullName evidence="2">Uncharacterized protein</fullName>
    </submittedName>
</protein>
<reference evidence="2 3" key="1">
    <citation type="submission" date="2020-08" db="EMBL/GenBank/DDBJ databases">
        <title>Genome public.</title>
        <authorList>
            <person name="Liu C."/>
            <person name="Sun Q."/>
        </authorList>
    </citation>
    <scope>NUCLEOTIDE SEQUENCE [LARGE SCALE GENOMIC DNA]</scope>
    <source>
        <strain evidence="2 3">NSJ-35</strain>
    </source>
</reference>
<evidence type="ECO:0000313" key="2">
    <source>
        <dbReference type="EMBL" id="MBC5648096.1"/>
    </source>
</evidence>
<dbReference type="Proteomes" id="UP000606889">
    <property type="component" value="Unassembled WGS sequence"/>
</dbReference>
<gene>
    <name evidence="2" type="ORF">H8S18_07075</name>
</gene>
<feature type="coiled-coil region" evidence="1">
    <location>
        <begin position="2"/>
        <end position="36"/>
    </location>
</feature>
<evidence type="ECO:0000256" key="1">
    <source>
        <dbReference type="SAM" id="Coils"/>
    </source>
</evidence>
<name>A0ABR7EFD3_9FIRM</name>
<dbReference type="EMBL" id="JACOON010000003">
    <property type="protein sequence ID" value="MBC5648096.1"/>
    <property type="molecule type" value="Genomic_DNA"/>
</dbReference>
<sequence length="76" mass="8942">MKEKSEEKKRETLNELDEKMREFAKERQKLNQMSSERIALGKPLTDGELLRQNRTCDEIGVTITQLQEFLDEIEGD</sequence>
<accession>A0ABR7EFD3</accession>
<evidence type="ECO:0000313" key="3">
    <source>
        <dbReference type="Proteomes" id="UP000606889"/>
    </source>
</evidence>
<keyword evidence="1" id="KW-0175">Coiled coil</keyword>
<proteinExistence type="predicted"/>
<dbReference type="RefSeq" id="WP_186857614.1">
    <property type="nucleotide sequence ID" value="NZ_JACOON010000003.1"/>
</dbReference>
<comment type="caution">
    <text evidence="2">The sequence shown here is derived from an EMBL/GenBank/DDBJ whole genome shotgun (WGS) entry which is preliminary data.</text>
</comment>
<organism evidence="2 3">
    <name type="scientific">Christensenella tenuis</name>
    <dbReference type="NCBI Taxonomy" id="2763033"/>
    <lineage>
        <taxon>Bacteria</taxon>
        <taxon>Bacillati</taxon>
        <taxon>Bacillota</taxon>
        <taxon>Clostridia</taxon>
        <taxon>Christensenellales</taxon>
        <taxon>Christensenellaceae</taxon>
        <taxon>Christensenella</taxon>
    </lineage>
</organism>
<keyword evidence="3" id="KW-1185">Reference proteome</keyword>